<feature type="region of interest" description="Disordered" evidence="1">
    <location>
        <begin position="25"/>
        <end position="51"/>
    </location>
</feature>
<dbReference type="Proteomes" id="UP000030645">
    <property type="component" value="Unassembled WGS sequence"/>
</dbReference>
<accession>W9R326</accession>
<organism evidence="2 3">
    <name type="scientific">Morus notabilis</name>
    <dbReference type="NCBI Taxonomy" id="981085"/>
    <lineage>
        <taxon>Eukaryota</taxon>
        <taxon>Viridiplantae</taxon>
        <taxon>Streptophyta</taxon>
        <taxon>Embryophyta</taxon>
        <taxon>Tracheophyta</taxon>
        <taxon>Spermatophyta</taxon>
        <taxon>Magnoliopsida</taxon>
        <taxon>eudicotyledons</taxon>
        <taxon>Gunneridae</taxon>
        <taxon>Pentapetalae</taxon>
        <taxon>rosids</taxon>
        <taxon>fabids</taxon>
        <taxon>Rosales</taxon>
        <taxon>Moraceae</taxon>
        <taxon>Moreae</taxon>
        <taxon>Morus</taxon>
    </lineage>
</organism>
<evidence type="ECO:0000313" key="2">
    <source>
        <dbReference type="EMBL" id="EXB66277.1"/>
    </source>
</evidence>
<protein>
    <submittedName>
        <fullName evidence="2">Uncharacterized protein</fullName>
    </submittedName>
</protein>
<sequence>MAYLAALGRPRPSSLDTRTLVIPNSKRADGNHSIVHTKSQGKASPQRQVIA</sequence>
<name>W9R326_9ROSA</name>
<proteinExistence type="predicted"/>
<evidence type="ECO:0000313" key="3">
    <source>
        <dbReference type="Proteomes" id="UP000030645"/>
    </source>
</evidence>
<dbReference type="EMBL" id="KE344532">
    <property type="protein sequence ID" value="EXB66277.1"/>
    <property type="molecule type" value="Genomic_DNA"/>
</dbReference>
<feature type="compositionally biased region" description="Polar residues" evidence="1">
    <location>
        <begin position="34"/>
        <end position="51"/>
    </location>
</feature>
<evidence type="ECO:0000256" key="1">
    <source>
        <dbReference type="SAM" id="MobiDB-lite"/>
    </source>
</evidence>
<reference evidence="3" key="1">
    <citation type="submission" date="2013-01" db="EMBL/GenBank/DDBJ databases">
        <title>Draft Genome Sequence of a Mulberry Tree, Morus notabilis C.K. Schneid.</title>
        <authorList>
            <person name="He N."/>
            <person name="Zhao S."/>
        </authorList>
    </citation>
    <scope>NUCLEOTIDE SEQUENCE</scope>
</reference>
<dbReference type="AlphaFoldDB" id="W9R326"/>
<keyword evidence="3" id="KW-1185">Reference proteome</keyword>
<gene>
    <name evidence="2" type="ORF">L484_003033</name>
</gene>